<proteinExistence type="predicted"/>
<reference evidence="1 2" key="1">
    <citation type="submission" date="2016-11" db="EMBL/GenBank/DDBJ databases">
        <title>Whole genomes of Flavobacteriaceae.</title>
        <authorList>
            <person name="Stine C."/>
            <person name="Li C."/>
            <person name="Tadesse D."/>
        </authorList>
    </citation>
    <scope>NUCLEOTIDE SEQUENCE [LARGE SCALE GENOMIC DNA]</scope>
    <source>
        <strain evidence="1 2">DSM 18292</strain>
    </source>
</reference>
<keyword evidence="2" id="KW-1185">Reference proteome</keyword>
<dbReference type="AlphaFoldDB" id="A0A226HHP4"/>
<evidence type="ECO:0000313" key="1">
    <source>
        <dbReference type="EMBL" id="OXA93783.1"/>
    </source>
</evidence>
<sequence length="62" mass="6928">MSTKTEKFKYEFTKLSDAEKAELTKFINDYQAGTTFYKSNLSESLRKSLGPTDASKCGCCGK</sequence>
<evidence type="ECO:0000313" key="2">
    <source>
        <dbReference type="Proteomes" id="UP000198345"/>
    </source>
</evidence>
<gene>
    <name evidence="1" type="ORF">B0A66_05910</name>
</gene>
<name>A0A226HHP4_9FLAO</name>
<dbReference type="RefSeq" id="WP_089048932.1">
    <property type="nucleotide sequence ID" value="NZ_FXTV01000006.1"/>
</dbReference>
<accession>A0A226HHP4</accession>
<protein>
    <submittedName>
        <fullName evidence="1">Uncharacterized protein</fullName>
    </submittedName>
</protein>
<dbReference type="EMBL" id="MUGW01000012">
    <property type="protein sequence ID" value="OXA93783.1"/>
    <property type="molecule type" value="Genomic_DNA"/>
</dbReference>
<dbReference type="Proteomes" id="UP000198345">
    <property type="component" value="Unassembled WGS sequence"/>
</dbReference>
<comment type="caution">
    <text evidence="1">The sequence shown here is derived from an EMBL/GenBank/DDBJ whole genome shotgun (WGS) entry which is preliminary data.</text>
</comment>
<organism evidence="1 2">
    <name type="scientific">Flavobacterium hercynium</name>
    <dbReference type="NCBI Taxonomy" id="387094"/>
    <lineage>
        <taxon>Bacteria</taxon>
        <taxon>Pseudomonadati</taxon>
        <taxon>Bacteroidota</taxon>
        <taxon>Flavobacteriia</taxon>
        <taxon>Flavobacteriales</taxon>
        <taxon>Flavobacteriaceae</taxon>
        <taxon>Flavobacterium</taxon>
    </lineage>
</organism>